<organism evidence="4 5">
    <name type="scientific">Caballeronia choica</name>
    <dbReference type="NCBI Taxonomy" id="326476"/>
    <lineage>
        <taxon>Bacteria</taxon>
        <taxon>Pseudomonadati</taxon>
        <taxon>Pseudomonadota</taxon>
        <taxon>Betaproteobacteria</taxon>
        <taxon>Burkholderiales</taxon>
        <taxon>Burkholderiaceae</taxon>
        <taxon>Caballeronia</taxon>
    </lineage>
</organism>
<reference evidence="4" key="1">
    <citation type="submission" date="2016-01" db="EMBL/GenBank/DDBJ databases">
        <authorList>
            <person name="Peeters C."/>
        </authorList>
    </citation>
    <scope>NUCLEOTIDE SEQUENCE [LARGE SCALE GENOMIC DNA]</scope>
    <source>
        <strain evidence="4">LMG 22940</strain>
    </source>
</reference>
<feature type="compositionally biased region" description="Pro residues" evidence="2">
    <location>
        <begin position="22"/>
        <end position="43"/>
    </location>
</feature>
<name>A0A158L2A1_9BURK</name>
<proteinExistence type="predicted"/>
<dbReference type="Gene3D" id="1.10.1710.10">
    <property type="entry name" value="ProQ/FinO domain"/>
    <property type="match status" value="1"/>
</dbReference>
<keyword evidence="1" id="KW-0694">RNA-binding</keyword>
<feature type="region of interest" description="Disordered" evidence="2">
    <location>
        <begin position="1"/>
        <end position="62"/>
    </location>
</feature>
<keyword evidence="5" id="KW-1185">Reference proteome</keyword>
<dbReference type="InterPro" id="IPR016103">
    <property type="entry name" value="ProQ/FinO"/>
</dbReference>
<comment type="caution">
    <text evidence="4">The sequence shown here is derived from an EMBL/GenBank/DDBJ whole genome shotgun (WGS) entry which is preliminary data.</text>
</comment>
<dbReference type="Pfam" id="PF04352">
    <property type="entry name" value="ProQ"/>
    <property type="match status" value="1"/>
</dbReference>
<evidence type="ECO:0000256" key="1">
    <source>
        <dbReference type="ARBA" id="ARBA00022884"/>
    </source>
</evidence>
<sequence length="169" mass="17680">MQTTTRPTLTLGKRPVAEAAPVDPPPAPASPPTTPAPPAPTPTPASKRQSALSPVDRQRRNKAKGEAALAVLQAAYPTLFTHPVPLALGIAKELTEARRAGTLAVTAIPMRHALVGWFNSDDYIACLAAGGFRIGLDGQPIEPVSPEHIAAAVATLRKRQKKAEPVEVG</sequence>
<dbReference type="InterPro" id="IPR036442">
    <property type="entry name" value="ProQ/FinO_sf"/>
</dbReference>
<accession>A0A158L2A1</accession>
<dbReference type="SUPFAM" id="SSF48657">
    <property type="entry name" value="FinO-like"/>
    <property type="match status" value="1"/>
</dbReference>
<protein>
    <submittedName>
        <fullName evidence="4">ProP expression regulator</fullName>
    </submittedName>
</protein>
<evidence type="ECO:0000313" key="4">
    <source>
        <dbReference type="EMBL" id="SAL87149.1"/>
    </source>
</evidence>
<feature type="domain" description="ProQ/FinO" evidence="3">
    <location>
        <begin position="58"/>
        <end position="167"/>
    </location>
</feature>
<evidence type="ECO:0000256" key="2">
    <source>
        <dbReference type="SAM" id="MobiDB-lite"/>
    </source>
</evidence>
<dbReference type="Proteomes" id="UP000054770">
    <property type="component" value="Unassembled WGS sequence"/>
</dbReference>
<evidence type="ECO:0000313" key="5">
    <source>
        <dbReference type="Proteomes" id="UP000054770"/>
    </source>
</evidence>
<dbReference type="EMBL" id="FCON02000268">
    <property type="protein sequence ID" value="SAL87149.1"/>
    <property type="molecule type" value="Genomic_DNA"/>
</dbReference>
<dbReference type="RefSeq" id="WP_087650029.1">
    <property type="nucleotide sequence ID" value="NZ_FCON02000268.1"/>
</dbReference>
<dbReference type="AlphaFoldDB" id="A0A158L2A1"/>
<dbReference type="GO" id="GO:0003723">
    <property type="term" value="F:RNA binding"/>
    <property type="evidence" value="ECO:0007669"/>
    <property type="project" value="UniProtKB-KW"/>
</dbReference>
<gene>
    <name evidence="4" type="ORF">AWB68_08294</name>
</gene>
<evidence type="ECO:0000259" key="3">
    <source>
        <dbReference type="SMART" id="SM00945"/>
    </source>
</evidence>
<dbReference type="SMART" id="SM00945">
    <property type="entry name" value="ProQ"/>
    <property type="match status" value="1"/>
</dbReference>